<feature type="signal peptide" evidence="1">
    <location>
        <begin position="1"/>
        <end position="20"/>
    </location>
</feature>
<dbReference type="AlphaFoldDB" id="A0A1W7RB22"/>
<evidence type="ECO:0000313" key="2">
    <source>
        <dbReference type="EMBL" id="JAV48342.1"/>
    </source>
</evidence>
<proteinExistence type="predicted"/>
<keyword evidence="1" id="KW-0732">Signal</keyword>
<accession>A0A1W7RB22</accession>
<dbReference type="EMBL" id="GFAH01000047">
    <property type="protein sequence ID" value="JAV48342.1"/>
    <property type="molecule type" value="Transcribed_RNA"/>
</dbReference>
<evidence type="ECO:0000256" key="1">
    <source>
        <dbReference type="SAM" id="SignalP"/>
    </source>
</evidence>
<reference evidence="2" key="1">
    <citation type="submission" date="2016-11" db="EMBL/GenBank/DDBJ databases">
        <title>Venom-gland transcriptomics and venom proteomics of the black-back scorpion (Hadrurus spadix) reveal detectability challenges and an unexplored realm of animal toxin diversity.</title>
        <authorList>
            <person name="Rokyta D.R."/>
            <person name="Ward M.J."/>
        </authorList>
    </citation>
    <scope>NUCLEOTIDE SEQUENCE</scope>
    <source>
        <tissue evidence="2">Venom gland</tissue>
    </source>
</reference>
<name>A0A1W7RB22_9SCOR</name>
<feature type="chain" id="PRO_5012642315" evidence="1">
    <location>
        <begin position="21"/>
        <end position="60"/>
    </location>
</feature>
<protein>
    <submittedName>
        <fullName evidence="2">AKTx</fullName>
    </submittedName>
</protein>
<sequence>MKTAFILTILLITVFTTIHADTVTERSSDCDPVTCFDGCVADNCDSGSCVNGECQCRGCH</sequence>
<organism evidence="2">
    <name type="scientific">Hadrurus spadix</name>
    <dbReference type="NCBI Taxonomy" id="141984"/>
    <lineage>
        <taxon>Eukaryota</taxon>
        <taxon>Metazoa</taxon>
        <taxon>Ecdysozoa</taxon>
        <taxon>Arthropoda</taxon>
        <taxon>Chelicerata</taxon>
        <taxon>Arachnida</taxon>
        <taxon>Scorpiones</taxon>
        <taxon>Iurida</taxon>
        <taxon>Iuroidea</taxon>
        <taxon>Hadrurus</taxon>
    </lineage>
</organism>